<evidence type="ECO:0000256" key="1">
    <source>
        <dbReference type="SAM" id="MobiDB-lite"/>
    </source>
</evidence>
<keyword evidence="2" id="KW-1133">Transmembrane helix</keyword>
<feature type="region of interest" description="Disordered" evidence="1">
    <location>
        <begin position="108"/>
        <end position="291"/>
    </location>
</feature>
<organism evidence="3 4">
    <name type="scientific">Fluviicola chungangensis</name>
    <dbReference type="NCBI Taxonomy" id="2597671"/>
    <lineage>
        <taxon>Bacteria</taxon>
        <taxon>Pseudomonadati</taxon>
        <taxon>Bacteroidota</taxon>
        <taxon>Flavobacteriia</taxon>
        <taxon>Flavobacteriales</taxon>
        <taxon>Crocinitomicaceae</taxon>
        <taxon>Fluviicola</taxon>
    </lineage>
</organism>
<dbReference type="OrthoDB" id="1113942at2"/>
<feature type="compositionally biased region" description="Polar residues" evidence="1">
    <location>
        <begin position="178"/>
        <end position="187"/>
    </location>
</feature>
<feature type="compositionally biased region" description="Polar residues" evidence="1">
    <location>
        <begin position="141"/>
        <end position="160"/>
    </location>
</feature>
<evidence type="ECO:0000313" key="4">
    <source>
        <dbReference type="Proteomes" id="UP000316008"/>
    </source>
</evidence>
<evidence type="ECO:0008006" key="5">
    <source>
        <dbReference type="Google" id="ProtNLM"/>
    </source>
</evidence>
<feature type="compositionally biased region" description="Polar residues" evidence="1">
    <location>
        <begin position="263"/>
        <end position="278"/>
    </location>
</feature>
<dbReference type="EMBL" id="VLPL01000009">
    <property type="protein sequence ID" value="TSJ40167.1"/>
    <property type="molecule type" value="Genomic_DNA"/>
</dbReference>
<proteinExistence type="predicted"/>
<dbReference type="AlphaFoldDB" id="A0A556MJS7"/>
<keyword evidence="4" id="KW-1185">Reference proteome</keyword>
<dbReference type="Proteomes" id="UP000316008">
    <property type="component" value="Unassembled WGS sequence"/>
</dbReference>
<feature type="compositionally biased region" description="Basic and acidic residues" evidence="1">
    <location>
        <begin position="246"/>
        <end position="262"/>
    </location>
</feature>
<feature type="compositionally biased region" description="Basic and acidic residues" evidence="1">
    <location>
        <begin position="167"/>
        <end position="177"/>
    </location>
</feature>
<reference evidence="3 4" key="1">
    <citation type="submission" date="2019-07" db="EMBL/GenBank/DDBJ databases">
        <authorList>
            <person name="Huq M.A."/>
        </authorList>
    </citation>
    <scope>NUCLEOTIDE SEQUENCE [LARGE SCALE GENOMIC DNA]</scope>
    <source>
        <strain evidence="3 4">MAH-3</strain>
    </source>
</reference>
<name>A0A556MJS7_9FLAO</name>
<comment type="caution">
    <text evidence="3">The sequence shown here is derived from an EMBL/GenBank/DDBJ whole genome shotgun (WGS) entry which is preliminary data.</text>
</comment>
<sequence length="530" mass="59781">MKDDKEHIDQLFESLNDRQFDIPEAFLEDLNKRLDNQPKKRRYGFLWFLVPFALIGAIGIGYFSYTDNSEEKYPGRKEKKQVAIDEYNKNLKNQNTYHLNEPDQRIHHASDSDLSQEKTGYAQAGTPESIQQSAKLAHSVQWGQTKLKTENTQVKQSAQIKTAGRKSRSEISTDKQTKGTSQKQLTYKTKKITDSDKKTSSSADMSVPDKTKEPNLSGSDKGTAPGDKTLQASIADSADKTSASTKADREELSGESVPEKDSTLAQTISDSAQQVNSNQREKDETGVKPPLNNWKKEVQFFAGLGGNSIQDSPKSSDYLAKIKQDQHSIFAASFGVNVNFSHKKITFGSGVNYAQTGEKFKADMKSTELKDSTYSEFIQDTLWVQDSIGNWIPVPHDTTIYHTVQYMDSVSNSQSFQNRYSWISIPLHFGYRFELGDYELIPRLGAVFNFGITSGVGTYPNASFNNTGRYKPVTVNVSYLIELEARRNFDKWFIYINPYFRSMINPAVSGDVIRRRYASWGIQFGIGLKL</sequence>
<gene>
    <name evidence="3" type="ORF">FO442_16345</name>
</gene>
<dbReference type="RefSeq" id="WP_144334295.1">
    <property type="nucleotide sequence ID" value="NZ_VLPL01000009.1"/>
</dbReference>
<accession>A0A556MJS7</accession>
<feature type="compositionally biased region" description="Polar residues" evidence="1">
    <location>
        <begin position="230"/>
        <end position="245"/>
    </location>
</feature>
<keyword evidence="2" id="KW-0472">Membrane</keyword>
<protein>
    <recommendedName>
        <fullName evidence="5">Outer membrane beta-barrel protein</fullName>
    </recommendedName>
</protein>
<feature type="transmembrane region" description="Helical" evidence="2">
    <location>
        <begin position="43"/>
        <end position="65"/>
    </location>
</feature>
<keyword evidence="2" id="KW-0812">Transmembrane</keyword>
<evidence type="ECO:0000256" key="2">
    <source>
        <dbReference type="SAM" id="Phobius"/>
    </source>
</evidence>
<evidence type="ECO:0000313" key="3">
    <source>
        <dbReference type="EMBL" id="TSJ40167.1"/>
    </source>
</evidence>